<keyword evidence="8" id="KW-1185">Reference proteome</keyword>
<reference evidence="8" key="2">
    <citation type="submission" date="2010-04" db="EMBL/GenBank/DDBJ databases">
        <authorList>
            <person name="Buell R."/>
            <person name="Hamilton J."/>
            <person name="Hostetler J."/>
        </authorList>
    </citation>
    <scope>NUCLEOTIDE SEQUENCE [LARGE SCALE GENOMIC DNA]</scope>
    <source>
        <strain evidence="8">DAOM:BR144</strain>
    </source>
</reference>
<dbReference type="EnsemblProtists" id="PYU1_T014572">
    <property type="protein sequence ID" value="PYU1_T014572"/>
    <property type="gene ID" value="PYU1_G014541"/>
</dbReference>
<feature type="transmembrane region" description="Helical" evidence="6">
    <location>
        <begin position="63"/>
        <end position="83"/>
    </location>
</feature>
<evidence type="ECO:0008006" key="9">
    <source>
        <dbReference type="Google" id="ProtNLM"/>
    </source>
</evidence>
<dbReference type="InParanoid" id="K3XBH3"/>
<dbReference type="FunCoup" id="K3XBH3">
    <property type="interactions" value="21"/>
</dbReference>
<feature type="transmembrane region" description="Helical" evidence="6">
    <location>
        <begin position="215"/>
        <end position="234"/>
    </location>
</feature>
<dbReference type="PANTHER" id="PTHR23291">
    <property type="entry name" value="BAX INHIBITOR-RELATED"/>
    <property type="match status" value="1"/>
</dbReference>
<evidence type="ECO:0000256" key="6">
    <source>
        <dbReference type="RuleBase" id="RU004379"/>
    </source>
</evidence>
<evidence type="ECO:0000256" key="2">
    <source>
        <dbReference type="ARBA" id="ARBA00010350"/>
    </source>
</evidence>
<reference evidence="7" key="3">
    <citation type="submission" date="2015-02" db="UniProtKB">
        <authorList>
            <consortium name="EnsemblProtists"/>
        </authorList>
    </citation>
    <scope>IDENTIFICATION</scope>
    <source>
        <strain evidence="7">DAOM BR144</strain>
    </source>
</reference>
<dbReference type="PANTHER" id="PTHR23291:SF32">
    <property type="entry name" value="BAX INHIBITOR 1"/>
    <property type="match status" value="1"/>
</dbReference>
<feature type="transmembrane region" description="Helical" evidence="6">
    <location>
        <begin position="34"/>
        <end position="57"/>
    </location>
</feature>
<dbReference type="Pfam" id="PF01027">
    <property type="entry name" value="Bax1-I"/>
    <property type="match status" value="1"/>
</dbReference>
<dbReference type="HOGENOM" id="CLU_061277_1_0_1"/>
<dbReference type="STRING" id="431595.K3XBH3"/>
<comment type="similarity">
    <text evidence="2 6">Belongs to the BI1 family.</text>
</comment>
<evidence type="ECO:0000313" key="7">
    <source>
        <dbReference type="EnsemblProtists" id="PYU1_T014572"/>
    </source>
</evidence>
<dbReference type="InterPro" id="IPR006214">
    <property type="entry name" value="Bax_inhibitor_1-related"/>
</dbReference>
<sequence length="251" mass="27422">MNMFSTSASPSWDLQAMLKTSGISADVQQHLVRVYATLSTCVLTAALSAGAVLALSSSAVENAQWMGLLAFFGATGGSVWLHLEPTYNHQKRFGILLMVAASMGVSMSALIEIALEVDPSILITAFLMTTMVFLCFTGSALLATRRSYLYLGAILSSALSTMVLLNFLNIFFRSTMLYSASLYGGLVVFCGYVVFDTQMIIEKASMGDKDSLRHALELFLDFVSIFVRIMVILIQNADKKKRAETSSKNRR</sequence>
<evidence type="ECO:0000256" key="5">
    <source>
        <dbReference type="ARBA" id="ARBA00023136"/>
    </source>
</evidence>
<proteinExistence type="inferred from homology"/>
<dbReference type="CDD" id="cd10430">
    <property type="entry name" value="BI-1"/>
    <property type="match status" value="1"/>
</dbReference>
<evidence type="ECO:0000256" key="1">
    <source>
        <dbReference type="ARBA" id="ARBA00004141"/>
    </source>
</evidence>
<dbReference type="EMBL" id="GL376574">
    <property type="status" value="NOT_ANNOTATED_CDS"/>
    <property type="molecule type" value="Genomic_DNA"/>
</dbReference>
<name>K3XBH3_GLOUD</name>
<feature type="transmembrane region" description="Helical" evidence="6">
    <location>
        <begin position="177"/>
        <end position="195"/>
    </location>
</feature>
<feature type="transmembrane region" description="Helical" evidence="6">
    <location>
        <begin position="149"/>
        <end position="171"/>
    </location>
</feature>
<dbReference type="AlphaFoldDB" id="K3XBH3"/>
<evidence type="ECO:0000313" key="8">
    <source>
        <dbReference type="Proteomes" id="UP000019132"/>
    </source>
</evidence>
<comment type="subcellular location">
    <subcellularLocation>
        <location evidence="1">Membrane</location>
        <topology evidence="1">Multi-pass membrane protein</topology>
    </subcellularLocation>
</comment>
<keyword evidence="3 6" id="KW-0812">Transmembrane</keyword>
<keyword evidence="4 6" id="KW-1133">Transmembrane helix</keyword>
<protein>
    <recommendedName>
        <fullName evidence="9">Bax inhibitor 1</fullName>
    </recommendedName>
</protein>
<dbReference type="Proteomes" id="UP000019132">
    <property type="component" value="Unassembled WGS sequence"/>
</dbReference>
<dbReference type="GO" id="GO:0016020">
    <property type="term" value="C:membrane"/>
    <property type="evidence" value="ECO:0007669"/>
    <property type="project" value="UniProtKB-SubCell"/>
</dbReference>
<accession>K3XBH3</accession>
<dbReference type="VEuPathDB" id="FungiDB:PYU1_G014541"/>
<dbReference type="OMA" id="SRDFIMH"/>
<reference evidence="8" key="1">
    <citation type="journal article" date="2010" name="Genome Biol.">
        <title>Genome sequence of the necrotrophic plant pathogen Pythium ultimum reveals original pathogenicity mechanisms and effector repertoire.</title>
        <authorList>
            <person name="Levesque C.A."/>
            <person name="Brouwer H."/>
            <person name="Cano L."/>
            <person name="Hamilton J.P."/>
            <person name="Holt C."/>
            <person name="Huitema E."/>
            <person name="Raffaele S."/>
            <person name="Robideau G.P."/>
            <person name="Thines M."/>
            <person name="Win J."/>
            <person name="Zerillo M.M."/>
            <person name="Beakes G.W."/>
            <person name="Boore J.L."/>
            <person name="Busam D."/>
            <person name="Dumas B."/>
            <person name="Ferriera S."/>
            <person name="Fuerstenberg S.I."/>
            <person name="Gachon C.M."/>
            <person name="Gaulin E."/>
            <person name="Govers F."/>
            <person name="Grenville-Briggs L."/>
            <person name="Horner N."/>
            <person name="Hostetler J."/>
            <person name="Jiang R.H."/>
            <person name="Johnson J."/>
            <person name="Krajaejun T."/>
            <person name="Lin H."/>
            <person name="Meijer H.J."/>
            <person name="Moore B."/>
            <person name="Morris P."/>
            <person name="Phuntmart V."/>
            <person name="Puiu D."/>
            <person name="Shetty J."/>
            <person name="Stajich J.E."/>
            <person name="Tripathy S."/>
            <person name="Wawra S."/>
            <person name="van West P."/>
            <person name="Whitty B.R."/>
            <person name="Coutinho P.M."/>
            <person name="Henrissat B."/>
            <person name="Martin F."/>
            <person name="Thomas P.D."/>
            <person name="Tyler B.M."/>
            <person name="De Vries R.P."/>
            <person name="Kamoun S."/>
            <person name="Yandell M."/>
            <person name="Tisserat N."/>
            <person name="Buell C.R."/>
        </authorList>
    </citation>
    <scope>NUCLEOTIDE SEQUENCE</scope>
    <source>
        <strain evidence="8">DAOM:BR144</strain>
    </source>
</reference>
<feature type="transmembrane region" description="Helical" evidence="6">
    <location>
        <begin position="121"/>
        <end position="142"/>
    </location>
</feature>
<evidence type="ECO:0000256" key="4">
    <source>
        <dbReference type="ARBA" id="ARBA00022989"/>
    </source>
</evidence>
<organism evidence="7 8">
    <name type="scientific">Globisporangium ultimum (strain ATCC 200006 / CBS 805.95 / DAOM BR144)</name>
    <name type="common">Pythium ultimum</name>
    <dbReference type="NCBI Taxonomy" id="431595"/>
    <lineage>
        <taxon>Eukaryota</taxon>
        <taxon>Sar</taxon>
        <taxon>Stramenopiles</taxon>
        <taxon>Oomycota</taxon>
        <taxon>Peronosporomycetes</taxon>
        <taxon>Pythiales</taxon>
        <taxon>Pythiaceae</taxon>
        <taxon>Globisporangium</taxon>
    </lineage>
</organism>
<feature type="transmembrane region" description="Helical" evidence="6">
    <location>
        <begin position="95"/>
        <end position="115"/>
    </location>
</feature>
<dbReference type="eggNOG" id="KOG1629">
    <property type="taxonomic scope" value="Eukaryota"/>
</dbReference>
<keyword evidence="5 6" id="KW-0472">Membrane</keyword>
<evidence type="ECO:0000256" key="3">
    <source>
        <dbReference type="ARBA" id="ARBA00022692"/>
    </source>
</evidence>